<dbReference type="Proteomes" id="UP000217005">
    <property type="component" value="Unassembled WGS sequence"/>
</dbReference>
<proteinExistence type="predicted"/>
<evidence type="ECO:0000313" key="2">
    <source>
        <dbReference type="EMBL" id="OZI36296.1"/>
    </source>
</evidence>
<reference evidence="2 3" key="1">
    <citation type="submission" date="2017-05" db="EMBL/GenBank/DDBJ databases">
        <title>Complete and WGS of Bordetella genogroups.</title>
        <authorList>
            <person name="Spilker T."/>
            <person name="LiPuma J."/>
        </authorList>
    </citation>
    <scope>NUCLEOTIDE SEQUENCE [LARGE SCALE GENOMIC DNA]</scope>
    <source>
        <strain evidence="2 3">AU17610</strain>
    </source>
</reference>
<name>A0A261SFZ2_9BORD</name>
<gene>
    <name evidence="2" type="ORF">CEG14_14890</name>
</gene>
<evidence type="ECO:0000313" key="3">
    <source>
        <dbReference type="Proteomes" id="UP000217005"/>
    </source>
</evidence>
<keyword evidence="1" id="KW-1133">Transmembrane helix</keyword>
<evidence type="ECO:0000256" key="1">
    <source>
        <dbReference type="SAM" id="Phobius"/>
    </source>
</evidence>
<feature type="transmembrane region" description="Helical" evidence="1">
    <location>
        <begin position="6"/>
        <end position="35"/>
    </location>
</feature>
<dbReference type="EMBL" id="NEVL01000003">
    <property type="protein sequence ID" value="OZI36296.1"/>
    <property type="molecule type" value="Genomic_DNA"/>
</dbReference>
<keyword evidence="1" id="KW-0472">Membrane</keyword>
<sequence length="64" mass="6735">MSRLELLAGVVGVLGFAALLVGVAMIYIPAAYIVGGVGLMAWAWRAEWAAQVRIEQAHRPAEGG</sequence>
<accession>A0A261SFZ2</accession>
<protein>
    <submittedName>
        <fullName evidence="2">Uncharacterized protein</fullName>
    </submittedName>
</protein>
<comment type="caution">
    <text evidence="2">The sequence shown here is derived from an EMBL/GenBank/DDBJ whole genome shotgun (WGS) entry which is preliminary data.</text>
</comment>
<keyword evidence="1" id="KW-0812">Transmembrane</keyword>
<dbReference type="RefSeq" id="WP_094827102.1">
    <property type="nucleotide sequence ID" value="NZ_NEVL01000003.1"/>
</dbReference>
<organism evidence="2 3">
    <name type="scientific">Bordetella genomosp. 1</name>
    <dbReference type="NCBI Taxonomy" id="1395607"/>
    <lineage>
        <taxon>Bacteria</taxon>
        <taxon>Pseudomonadati</taxon>
        <taxon>Pseudomonadota</taxon>
        <taxon>Betaproteobacteria</taxon>
        <taxon>Burkholderiales</taxon>
        <taxon>Alcaligenaceae</taxon>
        <taxon>Bordetella</taxon>
    </lineage>
</organism>
<dbReference type="AlphaFoldDB" id="A0A261SFZ2"/>